<dbReference type="OrthoDB" id="2053581at2"/>
<feature type="transmembrane region" description="Helical" evidence="1">
    <location>
        <begin position="6"/>
        <end position="25"/>
    </location>
</feature>
<evidence type="ECO:0000313" key="3">
    <source>
        <dbReference type="Proteomes" id="UP000070394"/>
    </source>
</evidence>
<comment type="caution">
    <text evidence="2">The sequence shown here is derived from an EMBL/GenBank/DDBJ whole genome shotgun (WGS) entry which is preliminary data.</text>
</comment>
<evidence type="ECO:0000313" key="2">
    <source>
        <dbReference type="EMBL" id="KXB55787.1"/>
    </source>
</evidence>
<dbReference type="Proteomes" id="UP000070394">
    <property type="component" value="Unassembled WGS sequence"/>
</dbReference>
<feature type="transmembrane region" description="Helical" evidence="1">
    <location>
        <begin position="88"/>
        <end position="109"/>
    </location>
</feature>
<evidence type="ECO:0000256" key="1">
    <source>
        <dbReference type="SAM" id="Phobius"/>
    </source>
</evidence>
<keyword evidence="1" id="KW-0812">Transmembrane</keyword>
<keyword evidence="1" id="KW-1133">Transmembrane helix</keyword>
<protein>
    <submittedName>
        <fullName evidence="2">Uncharacterized protein</fullName>
    </submittedName>
</protein>
<dbReference type="PATRIC" id="fig|467210.3.peg.1987"/>
<dbReference type="STRING" id="467210.HMPREF1866_02009"/>
<proteinExistence type="predicted"/>
<gene>
    <name evidence="2" type="ORF">HMPREF1866_02009</name>
</gene>
<dbReference type="AlphaFoldDB" id="A0A133ZK19"/>
<accession>A0A133ZK19</accession>
<name>A0A133ZK19_9FIRM</name>
<reference evidence="3" key="1">
    <citation type="submission" date="2016-01" db="EMBL/GenBank/DDBJ databases">
        <authorList>
            <person name="Mitreva M."/>
            <person name="Pepin K.H."/>
            <person name="Mihindukulasuriya K.A."/>
            <person name="Fulton R."/>
            <person name="Fronick C."/>
            <person name="O'Laughlin M."/>
            <person name="Miner T."/>
            <person name="Herter B."/>
            <person name="Rosa B.A."/>
            <person name="Cordes M."/>
            <person name="Tomlinson C."/>
            <person name="Wollam A."/>
            <person name="Palsikar V.B."/>
            <person name="Mardis E.R."/>
            <person name="Wilson R.K."/>
        </authorList>
    </citation>
    <scope>NUCLEOTIDE SEQUENCE [LARGE SCALE GENOMIC DNA]</scope>
    <source>
        <strain evidence="3">DNF00896</strain>
    </source>
</reference>
<sequence length="122" mass="14672">MPDILTLLLGTFALYILLYGGCWSIDKTDIEKHNRKIKLNKYTNILFFLWSRNEKVYWLVYVLIISESIVFILLWISYITNVEYIFKILFRMYIYIFLIGGFILVIRVLKKRVKDFISGKSR</sequence>
<dbReference type="EMBL" id="LSDA01000108">
    <property type="protein sequence ID" value="KXB55787.1"/>
    <property type="molecule type" value="Genomic_DNA"/>
</dbReference>
<keyword evidence="1" id="KW-0472">Membrane</keyword>
<organism evidence="2 3">
    <name type="scientific">Lachnoanaerobaculum saburreum</name>
    <dbReference type="NCBI Taxonomy" id="467210"/>
    <lineage>
        <taxon>Bacteria</taxon>
        <taxon>Bacillati</taxon>
        <taxon>Bacillota</taxon>
        <taxon>Clostridia</taxon>
        <taxon>Lachnospirales</taxon>
        <taxon>Lachnospiraceae</taxon>
        <taxon>Lachnoanaerobaculum</taxon>
    </lineage>
</organism>
<feature type="transmembrane region" description="Helical" evidence="1">
    <location>
        <begin position="56"/>
        <end position="76"/>
    </location>
</feature>
<keyword evidence="3" id="KW-1185">Reference proteome</keyword>